<evidence type="ECO:0000313" key="2">
    <source>
        <dbReference type="Proteomes" id="UP001164743"/>
    </source>
</evidence>
<sequence>MCFLNGMIFTTTPRGLEHGRSITEAEPPKGVAVDPGPKIAPEGLTRILILPAFPTVFHPEIPSSITLLRAQIFGFKLKLSLISHPPSTNFRESKQP</sequence>
<dbReference type="RefSeq" id="XP_053023545.1">
    <property type="nucleotide sequence ID" value="XM_053172290.1"/>
</dbReference>
<keyword evidence="2" id="KW-1185">Reference proteome</keyword>
<name>A0ABY7CTH8_9BASI</name>
<dbReference type="EMBL" id="CP110429">
    <property type="protein sequence ID" value="WAQ87990.1"/>
    <property type="molecule type" value="Genomic_DNA"/>
</dbReference>
<gene>
    <name evidence="1" type="ORF">PtA15_9A115</name>
</gene>
<dbReference type="Proteomes" id="UP001164743">
    <property type="component" value="Chromosome 9A"/>
</dbReference>
<organism evidence="1 2">
    <name type="scientific">Puccinia triticina</name>
    <dbReference type="NCBI Taxonomy" id="208348"/>
    <lineage>
        <taxon>Eukaryota</taxon>
        <taxon>Fungi</taxon>
        <taxon>Dikarya</taxon>
        <taxon>Basidiomycota</taxon>
        <taxon>Pucciniomycotina</taxon>
        <taxon>Pucciniomycetes</taxon>
        <taxon>Pucciniales</taxon>
        <taxon>Pucciniaceae</taxon>
        <taxon>Puccinia</taxon>
    </lineage>
</organism>
<evidence type="ECO:0000313" key="1">
    <source>
        <dbReference type="EMBL" id="WAQ87990.1"/>
    </source>
</evidence>
<protein>
    <submittedName>
        <fullName evidence="1">Uncharacterized protein</fullName>
    </submittedName>
</protein>
<accession>A0ABY7CTH8</accession>
<reference evidence="1" key="1">
    <citation type="submission" date="2022-10" db="EMBL/GenBank/DDBJ databases">
        <title>Puccinia triticina Genome sequencing and assembly.</title>
        <authorList>
            <person name="Li C."/>
        </authorList>
    </citation>
    <scope>NUCLEOTIDE SEQUENCE</scope>
    <source>
        <strain evidence="1">Pt15</strain>
    </source>
</reference>
<proteinExistence type="predicted"/>
<dbReference type="GeneID" id="77813185"/>